<dbReference type="EC" id="2.4.1.15" evidence="2"/>
<accession>A0A831A4F0</accession>
<reference evidence="2 3" key="2">
    <citation type="submission" date="2013-04" db="EMBL/GenBank/DDBJ databases">
        <title>Comparative genomics of 12 strains of Erwinia amylovora identifies a pan-genome with a large conserved core and provides insights into host specificity.</title>
        <authorList>
            <person name="Mann R.A."/>
            <person name="Smits T.H.M."/>
            <person name="Buehlmann A."/>
            <person name="Blom J."/>
            <person name="Goesmann A."/>
            <person name="Frey J.E."/>
            <person name="Plummer K.M."/>
            <person name="Beer S.V."/>
            <person name="Luck J."/>
            <person name="Duffy B."/>
            <person name="Rodoni B."/>
        </authorList>
    </citation>
    <scope>NUCLEOTIDE SEQUENCE [LARGE SCALE GENOMIC DNA]</scope>
    <source>
        <strain evidence="3">CFBP 1232</strain>
    </source>
</reference>
<dbReference type="CDD" id="cd03788">
    <property type="entry name" value="GT20_TPS"/>
    <property type="match status" value="1"/>
</dbReference>
<dbReference type="GO" id="GO:0003825">
    <property type="term" value="F:alpha,alpha-trehalose-phosphate synthase (UDP-forming) activity"/>
    <property type="evidence" value="ECO:0007669"/>
    <property type="project" value="UniProtKB-EC"/>
</dbReference>
<name>A0A831A4F0_ERWAM</name>
<reference evidence="2 3" key="1">
    <citation type="submission" date="2012-11" db="EMBL/GenBank/DDBJ databases">
        <authorList>
            <person name="Linke B."/>
        </authorList>
    </citation>
    <scope>NUCLEOTIDE SEQUENCE [LARGE SCALE GENOMIC DNA]</scope>
    <source>
        <strain evidence="3">CFBP 1232</strain>
    </source>
</reference>
<dbReference type="GeneID" id="97606553"/>
<dbReference type="Pfam" id="PF00982">
    <property type="entry name" value="Glyco_transf_20"/>
    <property type="match status" value="1"/>
</dbReference>
<dbReference type="InterPro" id="IPR001830">
    <property type="entry name" value="Glyco_trans_20"/>
</dbReference>
<dbReference type="GO" id="GO:0005992">
    <property type="term" value="P:trehalose biosynthetic process"/>
    <property type="evidence" value="ECO:0007669"/>
    <property type="project" value="InterPro"/>
</dbReference>
<evidence type="ECO:0000313" key="2">
    <source>
        <dbReference type="EMBL" id="CCO94352.1"/>
    </source>
</evidence>
<comment type="similarity">
    <text evidence="1">Belongs to the glycosyltransferase 20 family.</text>
</comment>
<gene>
    <name evidence="2" type="primary">otsa3</name>
    <name evidence="2" type="ORF">BN437_2434</name>
</gene>
<sequence length="457" mass="50690">MSGLILVSLNQSAHSTLAAIYTGILSRRKGTWISWDGTREAAPADALRQLTTRCDRGFNTLTFPLTDDEYELGYHGYVHKGMWPVFHQRPDLAHFTAAYLLQYQSLNKAYARAVTECAGPDDDIWIQDYHLIPCIRLIREAGLNNPVGFFLHQPFPPGLGIEAIPEWQWLAESLLCCDLIGFQTQRDMNGFLLWIESTFRIERIAATAFRVRGRTINVGVFPAGIDSRDALTLSESDGCSSIEQQCRDSLPESIILSGGHLDDSAGLPYRISAMEALLQAHPHYVGNATLLQLASPAAGHACLSRDISHHLESLCGGMNGAHGTLNWYPVSCLTTSYSREQQAGIYRAARVALVTPLVAGMSLMAKMYIALQNPDDPGVLVLSKFAGAAEQMTDAMIVNPYDPQEIAEAMHSALHLPLEERRERHGRLLRQLTLHDSHWWAEAFLSRLHETTRGESA</sequence>
<dbReference type="AlphaFoldDB" id="A0A831A4F0"/>
<dbReference type="Proteomes" id="UP000013111">
    <property type="component" value="Unassembled WGS sequence"/>
</dbReference>
<keyword evidence="2" id="KW-0328">Glycosyltransferase</keyword>
<dbReference type="PANTHER" id="PTHR10788:SF106">
    <property type="entry name" value="BCDNA.GH08860"/>
    <property type="match status" value="1"/>
</dbReference>
<dbReference type="EMBL" id="CAPB01000024">
    <property type="protein sequence ID" value="CCO94352.1"/>
    <property type="molecule type" value="Genomic_DNA"/>
</dbReference>
<dbReference type="Gene3D" id="3.40.50.2000">
    <property type="entry name" value="Glycogen Phosphorylase B"/>
    <property type="match status" value="2"/>
</dbReference>
<organism evidence="2 3">
    <name type="scientific">Erwinia amylovora NBRC 12687 = CFBP 1232</name>
    <dbReference type="NCBI Taxonomy" id="1219359"/>
    <lineage>
        <taxon>Bacteria</taxon>
        <taxon>Pseudomonadati</taxon>
        <taxon>Pseudomonadota</taxon>
        <taxon>Gammaproteobacteria</taxon>
        <taxon>Enterobacterales</taxon>
        <taxon>Erwiniaceae</taxon>
        <taxon>Erwinia</taxon>
    </lineage>
</organism>
<keyword evidence="2" id="KW-0808">Transferase</keyword>
<protein>
    <submittedName>
        <fullName evidence="2">Putative alpha,alpha-trehalose-phosphate synthase</fullName>
        <ecNumber evidence="2">2.4.1.15</ecNumber>
    </submittedName>
</protein>
<comment type="caution">
    <text evidence="2">The sequence shown here is derived from an EMBL/GenBank/DDBJ whole genome shotgun (WGS) entry which is preliminary data.</text>
</comment>
<evidence type="ECO:0000313" key="3">
    <source>
        <dbReference type="Proteomes" id="UP000013111"/>
    </source>
</evidence>
<evidence type="ECO:0000256" key="1">
    <source>
        <dbReference type="ARBA" id="ARBA00008799"/>
    </source>
</evidence>
<dbReference type="SUPFAM" id="SSF53756">
    <property type="entry name" value="UDP-Glycosyltransferase/glycogen phosphorylase"/>
    <property type="match status" value="1"/>
</dbReference>
<proteinExistence type="inferred from homology"/>
<dbReference type="PANTHER" id="PTHR10788">
    <property type="entry name" value="TREHALOSE-6-PHOSPHATE SYNTHASE"/>
    <property type="match status" value="1"/>
</dbReference>
<dbReference type="RefSeq" id="WP_004158567.1">
    <property type="nucleotide sequence ID" value="NZ_BAYW01000015.1"/>
</dbReference>